<feature type="transmembrane region" description="Helical" evidence="8">
    <location>
        <begin position="561"/>
        <end position="580"/>
    </location>
</feature>
<feature type="transmembrane region" description="Helical" evidence="8">
    <location>
        <begin position="843"/>
        <end position="871"/>
    </location>
</feature>
<dbReference type="OMA" id="NTMELYI"/>
<dbReference type="AlphaFoldDB" id="A0A8J8TFN8"/>
<dbReference type="InterPro" id="IPR002372">
    <property type="entry name" value="PQQ_rpt_dom"/>
</dbReference>
<keyword evidence="3" id="KW-0813">Transport</keyword>
<evidence type="ECO:0000256" key="5">
    <source>
        <dbReference type="ARBA" id="ARBA00022692"/>
    </source>
</evidence>
<comment type="subcellular location">
    <subcellularLocation>
        <location evidence="1">Cell membrane</location>
        <topology evidence="1">Multi-pass membrane protein</topology>
    </subcellularLocation>
</comment>
<evidence type="ECO:0000256" key="1">
    <source>
        <dbReference type="ARBA" id="ARBA00004651"/>
    </source>
</evidence>
<gene>
    <name evidence="10" type="ORF">A3207_02205</name>
</gene>
<feature type="transmembrane region" description="Helical" evidence="8">
    <location>
        <begin position="723"/>
        <end position="743"/>
    </location>
</feature>
<reference evidence="10" key="1">
    <citation type="submission" date="2016-03" db="EMBL/GenBank/DDBJ databases">
        <authorList>
            <person name="Borrel G."/>
            <person name="Mccann A."/>
            <person name="O'Toole P.W."/>
        </authorList>
    </citation>
    <scope>NUCLEOTIDE SEQUENCE</scope>
    <source>
        <strain evidence="10">183</strain>
    </source>
</reference>
<dbReference type="InterPro" id="IPR000522">
    <property type="entry name" value="ABC_transptr_permease_BtuC"/>
</dbReference>
<comment type="similarity">
    <text evidence="2">Belongs to the binding-protein-dependent transport system permease family. FecCD subfamily.</text>
</comment>
<feature type="transmembrane region" description="Helical" evidence="8">
    <location>
        <begin position="600"/>
        <end position="620"/>
    </location>
</feature>
<dbReference type="GO" id="GO:0022857">
    <property type="term" value="F:transmembrane transporter activity"/>
    <property type="evidence" value="ECO:0007669"/>
    <property type="project" value="InterPro"/>
</dbReference>
<dbReference type="Pfam" id="PF13360">
    <property type="entry name" value="PQQ_2"/>
    <property type="match status" value="2"/>
</dbReference>
<dbReference type="InterPro" id="IPR011047">
    <property type="entry name" value="Quinoprotein_ADH-like_sf"/>
</dbReference>
<keyword evidence="4" id="KW-1003">Cell membrane</keyword>
<feature type="domain" description="Pyrrolo-quinoline quinone repeat" evidence="9">
    <location>
        <begin position="277"/>
        <end position="462"/>
    </location>
</feature>
<evidence type="ECO:0000313" key="10">
    <source>
        <dbReference type="EMBL" id="TQS84859.1"/>
    </source>
</evidence>
<dbReference type="CDD" id="cd06550">
    <property type="entry name" value="TM_ABC_iron-siderophores_like"/>
    <property type="match status" value="1"/>
</dbReference>
<feature type="transmembrane region" description="Helical" evidence="8">
    <location>
        <begin position="692"/>
        <end position="717"/>
    </location>
</feature>
<evidence type="ECO:0000256" key="7">
    <source>
        <dbReference type="ARBA" id="ARBA00023136"/>
    </source>
</evidence>
<keyword evidence="5 8" id="KW-0812">Transmembrane</keyword>
<feature type="transmembrane region" description="Helical" evidence="8">
    <location>
        <begin position="660"/>
        <end position="680"/>
    </location>
</feature>
<dbReference type="Proteomes" id="UP000752814">
    <property type="component" value="Unassembled WGS sequence"/>
</dbReference>
<dbReference type="InterPro" id="IPR015943">
    <property type="entry name" value="WD40/YVTN_repeat-like_dom_sf"/>
</dbReference>
<evidence type="ECO:0000256" key="8">
    <source>
        <dbReference type="SAM" id="Phobius"/>
    </source>
</evidence>
<feature type="domain" description="Pyrrolo-quinoline quinone repeat" evidence="9">
    <location>
        <begin position="183"/>
        <end position="267"/>
    </location>
</feature>
<accession>A0A8J8TFN8</accession>
<dbReference type="InterPro" id="IPR037294">
    <property type="entry name" value="ABC_BtuC-like"/>
</dbReference>
<feature type="transmembrane region" description="Helical" evidence="8">
    <location>
        <begin position="755"/>
        <end position="778"/>
    </location>
</feature>
<dbReference type="PANTHER" id="PTHR30472:SF25">
    <property type="entry name" value="ABC TRANSPORTER PERMEASE PROTEIN MJ0876-RELATED"/>
    <property type="match status" value="1"/>
</dbReference>
<dbReference type="SMART" id="SM00564">
    <property type="entry name" value="PQQ"/>
    <property type="match status" value="7"/>
</dbReference>
<evidence type="ECO:0000256" key="6">
    <source>
        <dbReference type="ARBA" id="ARBA00022989"/>
    </source>
</evidence>
<keyword evidence="6 8" id="KW-1133">Transmembrane helix</keyword>
<proteinExistence type="inferred from homology"/>
<feature type="transmembrane region" description="Helical" evidence="8">
    <location>
        <begin position="798"/>
        <end position="817"/>
    </location>
</feature>
<dbReference type="PANTHER" id="PTHR30472">
    <property type="entry name" value="FERRIC ENTEROBACTIN TRANSPORT SYSTEM PERMEASE PROTEIN"/>
    <property type="match status" value="1"/>
</dbReference>
<dbReference type="SUPFAM" id="SSF81345">
    <property type="entry name" value="ABC transporter involved in vitamin B12 uptake, BtuC"/>
    <property type="match status" value="1"/>
</dbReference>
<dbReference type="Gene3D" id="1.10.3470.10">
    <property type="entry name" value="ABC transporter involved in vitamin B12 uptake, BtuC"/>
    <property type="match status" value="1"/>
</dbReference>
<comment type="caution">
    <text evidence="10">The sequence shown here is derived from an EMBL/GenBank/DDBJ whole genome shotgun (WGS) entry which is preliminary data.</text>
</comment>
<dbReference type="EMBL" id="LVVT01000001">
    <property type="protein sequence ID" value="TQS84859.1"/>
    <property type="molecule type" value="Genomic_DNA"/>
</dbReference>
<evidence type="ECO:0000256" key="2">
    <source>
        <dbReference type="ARBA" id="ARBA00007935"/>
    </source>
</evidence>
<dbReference type="FunFam" id="1.10.3470.10:FF:000001">
    <property type="entry name" value="Vitamin B12 ABC transporter permease BtuC"/>
    <property type="match status" value="1"/>
</dbReference>
<feature type="transmembrane region" description="Helical" evidence="8">
    <location>
        <begin position="910"/>
        <end position="931"/>
    </location>
</feature>
<dbReference type="Pfam" id="PF01032">
    <property type="entry name" value="FecCD"/>
    <property type="match status" value="1"/>
</dbReference>
<dbReference type="GO" id="GO:0005886">
    <property type="term" value="C:plasma membrane"/>
    <property type="evidence" value="ECO:0007669"/>
    <property type="project" value="UniProtKB-SubCell"/>
</dbReference>
<evidence type="ECO:0000256" key="4">
    <source>
        <dbReference type="ARBA" id="ARBA00022475"/>
    </source>
</evidence>
<keyword evidence="7 8" id="KW-0472">Membrane</keyword>
<evidence type="ECO:0000259" key="9">
    <source>
        <dbReference type="Pfam" id="PF13360"/>
    </source>
</evidence>
<evidence type="ECO:0000313" key="11">
    <source>
        <dbReference type="Proteomes" id="UP000752814"/>
    </source>
</evidence>
<sequence length="939" mass="101600">MSVLIVAVIISAAIVPSIGSASASSENTPQILIDYGNGETQWIDAASEGSYLDVTKESASAAGISLEANSSVTKINEFSNTVIKGSSGNSITTSWKLYVLDEAGNWKYDEKVTASSSYDGKTFAWGFYPDADEVICPVVTPQYPDAWTTIGGSSSSENVSDSYGPENLTTPPGWYFPTNNGFIDSGIVCAGDYLYFTSSGSKTPSTSPALHCLNKDSGEEIWKFEYDIGSGDELTTPLITGDLIILCASNENIYCLDRFNGELYWNEEIPFEPPRDENGAIDWSGRTFRSGPSTPAYDSGALYFGSADGKVYCYSISKEKAERIWMYQTNGSIYYVKPTFATINGERILYIGNYEGNVYAINAHTGSLIWNEQVVNYLPEGKMYLGSVDSISIAPENIIVCCSDGSMSKTDGYMLMLDPLTGEEIWKHEYLTSNPVIQEDGFIFYHNLSVYKLDWEGNEIWKSNDVNYIKGDMTEAGGIIYAMEFSAGGSLITLNADSGKIIQKIVVEPYTTTSYSMVQPTVIDGKVYIANDGGFVYCIDASGSPPPAADDDSPTYGFNHWSWYLIFAIIAAMIILLVYLLKYHDDSGLSEVKRKKRRFVYIAVFGTVMSIIAFFISLSISSGGIMPISDAAVSLVSSIQKTLNGDPLNTMELYIYNARLPRAIGAIAVGVGLSIAGCMYQAIIRNPLVDPYITGVSSGAGCIAVAAMAFNITLPFLSPDSNYIIPVAAIAGGLLAFAATMFIAEKSGGNSVNYILGGVIVGFAFSSIQTIFVSLAGNKLQDVMYWLFGSFSTVSWENAWLIFIPAMGISLISLLWAREFNLVVLGEEQAKQMGLNVRTFNRIMLIIASVLTAICVAFVGIIGFVGLVVPHACRLLMGGDNRLVMPASIILGAMLMLSSDIIARMALMPLELPVGAITAIIGTPVFAYMLIKKGGNYDG</sequence>
<name>A0A8J8TFN8_9ARCH</name>
<dbReference type="SUPFAM" id="SSF50998">
    <property type="entry name" value="Quinoprotein alcohol dehydrogenase-like"/>
    <property type="match status" value="2"/>
</dbReference>
<feature type="transmembrane region" description="Helical" evidence="8">
    <location>
        <begin position="883"/>
        <end position="903"/>
    </location>
</feature>
<dbReference type="Gene3D" id="2.130.10.10">
    <property type="entry name" value="YVTN repeat-like/Quinoprotein amine dehydrogenase"/>
    <property type="match status" value="2"/>
</dbReference>
<evidence type="ECO:0000256" key="3">
    <source>
        <dbReference type="ARBA" id="ARBA00022448"/>
    </source>
</evidence>
<organism evidence="10 11">
    <name type="scientific">Candidatus Methanomassiliicoccus intestinalis</name>
    <dbReference type="NCBI Taxonomy" id="1406512"/>
    <lineage>
        <taxon>Archaea</taxon>
        <taxon>Methanobacteriati</taxon>
        <taxon>Thermoplasmatota</taxon>
        <taxon>Thermoplasmata</taxon>
        <taxon>Methanomassiliicoccales</taxon>
        <taxon>Methanomassiliicoccaceae</taxon>
        <taxon>Methanomassiliicoccus</taxon>
    </lineage>
</organism>
<dbReference type="InterPro" id="IPR018391">
    <property type="entry name" value="PQQ_b-propeller_rpt"/>
</dbReference>
<protein>
    <recommendedName>
        <fullName evidence="9">Pyrrolo-quinoline quinone repeat domain-containing protein</fullName>
    </recommendedName>
</protein>